<evidence type="ECO:0000256" key="1">
    <source>
        <dbReference type="SAM" id="SignalP"/>
    </source>
</evidence>
<evidence type="ECO:0000313" key="2">
    <source>
        <dbReference type="EMBL" id="KAL0632736.1"/>
    </source>
</evidence>
<keyword evidence="3" id="KW-1185">Reference proteome</keyword>
<dbReference type="Proteomes" id="UP001447188">
    <property type="component" value="Unassembled WGS sequence"/>
</dbReference>
<comment type="caution">
    <text evidence="2">The sequence shown here is derived from an EMBL/GenBank/DDBJ whole genome shotgun (WGS) entry which is preliminary data.</text>
</comment>
<evidence type="ECO:0000313" key="3">
    <source>
        <dbReference type="Proteomes" id="UP001447188"/>
    </source>
</evidence>
<feature type="chain" id="PRO_5046263184" description="Lytic polysaccharide monooxygenase" evidence="1">
    <location>
        <begin position="21"/>
        <end position="289"/>
    </location>
</feature>
<sequence length="289" mass="30738">MRLPTHLFLHLSILSSLVSGHARIRRPKPLGAPVENPSGNFYNAPLDHLGSEFPCKNLHLKADIDKAPTQVWQAGQVGMFEILGHVTAGEGALAAHSGGSCQASISFDNGTTWKVLHSYHGGCPRDVPLFSNMAGKNQTFTFLVPKDAKAGIALFAWTWIAVTGQRDEYYMNCASVSITGRGTSTLDSYPDMFVGDMDLPGHISAGECRSTAGTALLFPNPGPSSRITETADPKIPFKKPTPGKCFPPGKPGPVPVPVPRGNPPADAEIGAVMTPAENIVYVEEYDCGG</sequence>
<protein>
    <recommendedName>
        <fullName evidence="4">Lytic polysaccharide monooxygenase</fullName>
    </recommendedName>
</protein>
<proteinExistence type="predicted"/>
<name>A0ABR3G9V6_9PEZI</name>
<evidence type="ECO:0008006" key="4">
    <source>
        <dbReference type="Google" id="ProtNLM"/>
    </source>
</evidence>
<dbReference type="PANTHER" id="PTHR36182:SF1">
    <property type="entry name" value="PROTEIN, PUTATIVE (AFU_ORTHOLOGUE AFUA_6G10930)-RELATED"/>
    <property type="match status" value="1"/>
</dbReference>
<reference evidence="2 3" key="1">
    <citation type="submission" date="2024-02" db="EMBL/GenBank/DDBJ databases">
        <title>Discinaceae phylogenomics.</title>
        <authorList>
            <person name="Dirks A.C."/>
            <person name="James T.Y."/>
        </authorList>
    </citation>
    <scope>NUCLEOTIDE SEQUENCE [LARGE SCALE GENOMIC DNA]</scope>
    <source>
        <strain evidence="2 3">ACD0624</strain>
    </source>
</reference>
<keyword evidence="1" id="KW-0732">Signal</keyword>
<gene>
    <name evidence="2" type="ORF">Q9L58_008367</name>
</gene>
<dbReference type="PANTHER" id="PTHR36182">
    <property type="entry name" value="PROTEIN, PUTATIVE (AFU_ORTHOLOGUE AFUA_6G10930)-RELATED"/>
    <property type="match status" value="1"/>
</dbReference>
<dbReference type="Gene3D" id="2.70.50.70">
    <property type="match status" value="1"/>
</dbReference>
<accession>A0ABR3G9V6</accession>
<organism evidence="2 3">
    <name type="scientific">Discina gigas</name>
    <dbReference type="NCBI Taxonomy" id="1032678"/>
    <lineage>
        <taxon>Eukaryota</taxon>
        <taxon>Fungi</taxon>
        <taxon>Dikarya</taxon>
        <taxon>Ascomycota</taxon>
        <taxon>Pezizomycotina</taxon>
        <taxon>Pezizomycetes</taxon>
        <taxon>Pezizales</taxon>
        <taxon>Discinaceae</taxon>
        <taxon>Discina</taxon>
    </lineage>
</organism>
<dbReference type="EMBL" id="JBBBZM010000153">
    <property type="protein sequence ID" value="KAL0632736.1"/>
    <property type="molecule type" value="Genomic_DNA"/>
</dbReference>
<feature type="signal peptide" evidence="1">
    <location>
        <begin position="1"/>
        <end position="20"/>
    </location>
</feature>